<dbReference type="SUPFAM" id="SSF53098">
    <property type="entry name" value="Ribonuclease H-like"/>
    <property type="match status" value="1"/>
</dbReference>
<evidence type="ECO:0000313" key="1">
    <source>
        <dbReference type="EMBL" id="PKI37177.1"/>
    </source>
</evidence>
<dbReference type="InterPro" id="IPR053151">
    <property type="entry name" value="RNase_H-like"/>
</dbReference>
<dbReference type="GO" id="GO:0003676">
    <property type="term" value="F:nucleic acid binding"/>
    <property type="evidence" value="ECO:0007669"/>
    <property type="project" value="InterPro"/>
</dbReference>
<dbReference type="Proteomes" id="UP000233551">
    <property type="component" value="Unassembled WGS sequence"/>
</dbReference>
<proteinExistence type="predicted"/>
<reference evidence="1 2" key="1">
    <citation type="submission" date="2017-11" db="EMBL/GenBank/DDBJ databases">
        <title>De-novo sequencing of pomegranate (Punica granatum L.) genome.</title>
        <authorList>
            <person name="Akparov Z."/>
            <person name="Amiraslanov A."/>
            <person name="Hajiyeva S."/>
            <person name="Abbasov M."/>
            <person name="Kaur K."/>
            <person name="Hamwieh A."/>
            <person name="Solovyev V."/>
            <person name="Salamov A."/>
            <person name="Braich B."/>
            <person name="Kosarev P."/>
            <person name="Mahmoud A."/>
            <person name="Hajiyev E."/>
            <person name="Babayeva S."/>
            <person name="Izzatullayeva V."/>
            <person name="Mammadov A."/>
            <person name="Mammadov A."/>
            <person name="Sharifova S."/>
            <person name="Ojaghi J."/>
            <person name="Eynullazada K."/>
            <person name="Bayramov B."/>
            <person name="Abdulazimova A."/>
            <person name="Shahmuradov I."/>
        </authorList>
    </citation>
    <scope>NUCLEOTIDE SEQUENCE [LARGE SCALE GENOMIC DNA]</scope>
    <source>
        <strain evidence="2">cv. AG2017</strain>
        <tissue evidence="1">Leaf</tissue>
    </source>
</reference>
<dbReference type="PANTHER" id="PTHR47723">
    <property type="entry name" value="OS05G0353850 PROTEIN"/>
    <property type="match status" value="1"/>
</dbReference>
<dbReference type="PANTHER" id="PTHR47723:SF19">
    <property type="entry name" value="POLYNUCLEOTIDYL TRANSFERASE, RIBONUCLEASE H-LIKE SUPERFAMILY PROTEIN"/>
    <property type="match status" value="1"/>
</dbReference>
<name>A0A2I0HZN2_PUNGR</name>
<protein>
    <submittedName>
        <fullName evidence="1">Uncharacterized protein</fullName>
    </submittedName>
</protein>
<gene>
    <name evidence="1" type="ORF">CRG98_042440</name>
</gene>
<comment type="caution">
    <text evidence="1">The sequence shown here is derived from an EMBL/GenBank/DDBJ whole genome shotgun (WGS) entry which is preliminary data.</text>
</comment>
<organism evidence="1 2">
    <name type="scientific">Punica granatum</name>
    <name type="common">Pomegranate</name>
    <dbReference type="NCBI Taxonomy" id="22663"/>
    <lineage>
        <taxon>Eukaryota</taxon>
        <taxon>Viridiplantae</taxon>
        <taxon>Streptophyta</taxon>
        <taxon>Embryophyta</taxon>
        <taxon>Tracheophyta</taxon>
        <taxon>Spermatophyta</taxon>
        <taxon>Magnoliopsida</taxon>
        <taxon>eudicotyledons</taxon>
        <taxon>Gunneridae</taxon>
        <taxon>Pentapetalae</taxon>
        <taxon>rosids</taxon>
        <taxon>malvids</taxon>
        <taxon>Myrtales</taxon>
        <taxon>Lythraceae</taxon>
        <taxon>Punica</taxon>
    </lineage>
</organism>
<dbReference type="InterPro" id="IPR044730">
    <property type="entry name" value="RNase_H-like_dom_plant"/>
</dbReference>
<dbReference type="CDD" id="cd06222">
    <property type="entry name" value="RNase_H_like"/>
    <property type="match status" value="1"/>
</dbReference>
<dbReference type="AlphaFoldDB" id="A0A2I0HZN2"/>
<dbReference type="InterPro" id="IPR012337">
    <property type="entry name" value="RNaseH-like_sf"/>
</dbReference>
<dbReference type="OrthoDB" id="1752183at2759"/>
<sequence length="139" mass="15584">MKLNTDGSASGNLGRAGVRGVLRNELGRWILGFALFLGMTNSLVAKLWEIRGGLVMVKSLGIQSLWVELDAKVVVELIWGSYRDNLLLKPLIDDCKELGRHFWDPRVQQVYHEVNKVADALARIGCDTSQDLMYFNNPP</sequence>
<dbReference type="GeneID" id="116212201"/>
<dbReference type="InterPro" id="IPR036397">
    <property type="entry name" value="RNaseH_sf"/>
</dbReference>
<dbReference type="STRING" id="22663.A0A2I0HZN2"/>
<dbReference type="Gene3D" id="3.30.420.10">
    <property type="entry name" value="Ribonuclease H-like superfamily/Ribonuclease H"/>
    <property type="match status" value="1"/>
</dbReference>
<evidence type="ECO:0000313" key="2">
    <source>
        <dbReference type="Proteomes" id="UP000233551"/>
    </source>
</evidence>
<accession>A0A2I0HZN2</accession>
<dbReference type="GO" id="GO:0004523">
    <property type="term" value="F:RNA-DNA hybrid ribonuclease activity"/>
    <property type="evidence" value="ECO:0007669"/>
    <property type="project" value="InterPro"/>
</dbReference>
<dbReference type="Pfam" id="PF13456">
    <property type="entry name" value="RVT_3"/>
    <property type="match status" value="1"/>
</dbReference>
<keyword evidence="2" id="KW-1185">Reference proteome</keyword>
<dbReference type="EMBL" id="PGOL01004536">
    <property type="protein sequence ID" value="PKI37177.1"/>
    <property type="molecule type" value="Genomic_DNA"/>
</dbReference>
<dbReference type="InterPro" id="IPR002156">
    <property type="entry name" value="RNaseH_domain"/>
</dbReference>